<dbReference type="Gene3D" id="3.40.50.10170">
    <property type="match status" value="1"/>
</dbReference>
<dbReference type="EMBL" id="DXDD01000114">
    <property type="protein sequence ID" value="HIY60854.1"/>
    <property type="molecule type" value="Genomic_DNA"/>
</dbReference>
<dbReference type="Pfam" id="PF02645">
    <property type="entry name" value="DegV"/>
    <property type="match status" value="1"/>
</dbReference>
<keyword evidence="1" id="KW-0446">Lipid-binding</keyword>
<dbReference type="NCBIfam" id="TIGR00762">
    <property type="entry name" value="DegV"/>
    <property type="match status" value="1"/>
</dbReference>
<evidence type="ECO:0000313" key="3">
    <source>
        <dbReference type="Proteomes" id="UP000824007"/>
    </source>
</evidence>
<dbReference type="InterPro" id="IPR050270">
    <property type="entry name" value="DegV_domain_contain"/>
</dbReference>
<dbReference type="AlphaFoldDB" id="A0A9D1YQ34"/>
<organism evidence="2 3">
    <name type="scientific">Candidatus Eisenbergiella pullistercoris</name>
    <dbReference type="NCBI Taxonomy" id="2838555"/>
    <lineage>
        <taxon>Bacteria</taxon>
        <taxon>Bacillati</taxon>
        <taxon>Bacillota</taxon>
        <taxon>Clostridia</taxon>
        <taxon>Lachnospirales</taxon>
        <taxon>Lachnospiraceae</taxon>
        <taxon>Eisenbergiella</taxon>
    </lineage>
</organism>
<dbReference type="Gene3D" id="3.30.1180.10">
    <property type="match status" value="1"/>
</dbReference>
<name>A0A9D1YQ34_9FIRM</name>
<protein>
    <submittedName>
        <fullName evidence="2">DegV family protein</fullName>
    </submittedName>
</protein>
<dbReference type="SUPFAM" id="SSF82549">
    <property type="entry name" value="DAK1/DegV-like"/>
    <property type="match status" value="1"/>
</dbReference>
<evidence type="ECO:0000256" key="1">
    <source>
        <dbReference type="ARBA" id="ARBA00023121"/>
    </source>
</evidence>
<sequence length="284" mass="31613">MEKIRITADSTCDLSESLLQQYEISILPLNIVLDMKSYSDGEEISPDEIYAWAEKMRKTPKTAAVSFDRALEAASAFQKNGEEMIFFGISEAMSTTCNVMRMVKEELNYTDMYVIDSQNLSTGIGLQVLRAAELAGQGLSAREIVAQIERERSRVRASFVIERLDYLAMGGRCSAVAALLGGKLKLKPRIEVTDGKMQAGKKYRGNQDKVILKYVQDMEDQLRRADPHRVFITHSGCEEAVLRSVEEYLKGLHHFEEILITRAGGVISSHCGPGTLGVLFYEGG</sequence>
<dbReference type="PROSITE" id="PS51482">
    <property type="entry name" value="DEGV"/>
    <property type="match status" value="1"/>
</dbReference>
<dbReference type="PANTHER" id="PTHR33434">
    <property type="entry name" value="DEGV DOMAIN-CONTAINING PROTEIN DR_1986-RELATED"/>
    <property type="match status" value="1"/>
</dbReference>
<reference evidence="2" key="2">
    <citation type="submission" date="2021-04" db="EMBL/GenBank/DDBJ databases">
        <authorList>
            <person name="Gilroy R."/>
        </authorList>
    </citation>
    <scope>NUCLEOTIDE SEQUENCE</scope>
    <source>
        <strain evidence="2">ChiSxjej3B15-24422</strain>
    </source>
</reference>
<evidence type="ECO:0000313" key="2">
    <source>
        <dbReference type="EMBL" id="HIY60854.1"/>
    </source>
</evidence>
<dbReference type="InterPro" id="IPR003797">
    <property type="entry name" value="DegV"/>
</dbReference>
<dbReference type="InterPro" id="IPR043168">
    <property type="entry name" value="DegV_C"/>
</dbReference>
<dbReference type="Proteomes" id="UP000824007">
    <property type="component" value="Unassembled WGS sequence"/>
</dbReference>
<gene>
    <name evidence="2" type="ORF">H9831_09275</name>
</gene>
<dbReference type="PANTHER" id="PTHR33434:SF2">
    <property type="entry name" value="FATTY ACID-BINDING PROTEIN TM_1468"/>
    <property type="match status" value="1"/>
</dbReference>
<accession>A0A9D1YQ34</accession>
<proteinExistence type="predicted"/>
<dbReference type="GO" id="GO:0008289">
    <property type="term" value="F:lipid binding"/>
    <property type="evidence" value="ECO:0007669"/>
    <property type="project" value="UniProtKB-KW"/>
</dbReference>
<reference evidence="2" key="1">
    <citation type="journal article" date="2021" name="PeerJ">
        <title>Extensive microbial diversity within the chicken gut microbiome revealed by metagenomics and culture.</title>
        <authorList>
            <person name="Gilroy R."/>
            <person name="Ravi A."/>
            <person name="Getino M."/>
            <person name="Pursley I."/>
            <person name="Horton D.L."/>
            <person name="Alikhan N.F."/>
            <person name="Baker D."/>
            <person name="Gharbi K."/>
            <person name="Hall N."/>
            <person name="Watson M."/>
            <person name="Adriaenssens E.M."/>
            <person name="Foster-Nyarko E."/>
            <person name="Jarju S."/>
            <person name="Secka A."/>
            <person name="Antonio M."/>
            <person name="Oren A."/>
            <person name="Chaudhuri R.R."/>
            <person name="La Ragione R."/>
            <person name="Hildebrand F."/>
            <person name="Pallen M.J."/>
        </authorList>
    </citation>
    <scope>NUCLEOTIDE SEQUENCE</scope>
    <source>
        <strain evidence="2">ChiSxjej3B15-24422</strain>
    </source>
</reference>
<comment type="caution">
    <text evidence="2">The sequence shown here is derived from an EMBL/GenBank/DDBJ whole genome shotgun (WGS) entry which is preliminary data.</text>
</comment>